<feature type="chain" id="PRO_5008381093" description="Fam-c protein" evidence="1">
    <location>
        <begin position="26"/>
        <end position="133"/>
    </location>
</feature>
<dbReference type="VEuPathDB" id="PlasmoDB:PmUG01_03021700"/>
<keyword evidence="1" id="KW-0732">Signal</keyword>
<reference evidence="3" key="1">
    <citation type="submission" date="2016-05" db="EMBL/GenBank/DDBJ databases">
        <authorList>
            <person name="Naeem Raeece"/>
        </authorList>
    </citation>
    <scope>NUCLEOTIDE SEQUENCE [LARGE SCALE GENOMIC DNA]</scope>
</reference>
<dbReference type="EMBL" id="FLQW01003116">
    <property type="protein sequence ID" value="SBS94992.1"/>
    <property type="molecule type" value="Genomic_DNA"/>
</dbReference>
<evidence type="ECO:0008006" key="4">
    <source>
        <dbReference type="Google" id="ProtNLM"/>
    </source>
</evidence>
<protein>
    <recommendedName>
        <fullName evidence="4">Fam-c protein</fullName>
    </recommendedName>
</protein>
<evidence type="ECO:0000313" key="2">
    <source>
        <dbReference type="EMBL" id="SBS94992.1"/>
    </source>
</evidence>
<name>A0A1A8WT11_PLAMA</name>
<gene>
    <name evidence="2" type="ORF">PMALA_045650</name>
</gene>
<sequence length="133" mass="15448">MEKIKFFIMTLFINLALNRYATVKCEDNIFEEIPVEANKPFNENIMNILSSVTLGQSVKREKNVLSNLASYTQLLKLVSSLDSQDEEYEGLFHINTTKKRSNNKQFEIIYSPKKTYKNNVNDVKKEINKTLFG</sequence>
<evidence type="ECO:0000256" key="1">
    <source>
        <dbReference type="SAM" id="SignalP"/>
    </source>
</evidence>
<feature type="signal peptide" evidence="1">
    <location>
        <begin position="1"/>
        <end position="25"/>
    </location>
</feature>
<dbReference type="AlphaFoldDB" id="A0A1A8WT11"/>
<proteinExistence type="predicted"/>
<accession>A0A1A8WT11</accession>
<dbReference type="Proteomes" id="UP000078597">
    <property type="component" value="Unassembled WGS sequence"/>
</dbReference>
<organism evidence="2 3">
    <name type="scientific">Plasmodium malariae</name>
    <dbReference type="NCBI Taxonomy" id="5858"/>
    <lineage>
        <taxon>Eukaryota</taxon>
        <taxon>Sar</taxon>
        <taxon>Alveolata</taxon>
        <taxon>Apicomplexa</taxon>
        <taxon>Aconoidasida</taxon>
        <taxon>Haemosporida</taxon>
        <taxon>Plasmodiidae</taxon>
        <taxon>Plasmodium</taxon>
        <taxon>Plasmodium (Plasmodium)</taxon>
    </lineage>
</organism>
<evidence type="ECO:0000313" key="3">
    <source>
        <dbReference type="Proteomes" id="UP000078597"/>
    </source>
</evidence>